<gene>
    <name evidence="2" type="ORF">QPL79_05450</name>
</gene>
<comment type="caution">
    <text evidence="2">The sequence shown here is derived from an EMBL/GenBank/DDBJ whole genome shotgun (WGS) entry which is preliminary data.</text>
</comment>
<proteinExistence type="predicted"/>
<keyword evidence="2" id="KW-0808">Transferase</keyword>
<protein>
    <submittedName>
        <fullName evidence="2">Glycosyltransferase</fullName>
        <ecNumber evidence="2">2.4.-.-</ecNumber>
    </submittedName>
</protein>
<evidence type="ECO:0000259" key="1">
    <source>
        <dbReference type="Pfam" id="PF00535"/>
    </source>
</evidence>
<dbReference type="AlphaFoldDB" id="A0ABD4Z8A7"/>
<keyword evidence="3" id="KW-1185">Reference proteome</keyword>
<dbReference type="EC" id="2.4.-.-" evidence="2"/>
<dbReference type="InterPro" id="IPR029044">
    <property type="entry name" value="Nucleotide-diphossugar_trans"/>
</dbReference>
<dbReference type="Proteomes" id="UP001529235">
    <property type="component" value="Unassembled WGS sequence"/>
</dbReference>
<dbReference type="CDD" id="cd00761">
    <property type="entry name" value="Glyco_tranf_GTA_type"/>
    <property type="match status" value="1"/>
</dbReference>
<evidence type="ECO:0000313" key="3">
    <source>
        <dbReference type="Proteomes" id="UP001529235"/>
    </source>
</evidence>
<evidence type="ECO:0000313" key="2">
    <source>
        <dbReference type="EMBL" id="MDK6028803.1"/>
    </source>
</evidence>
<reference evidence="2 3" key="1">
    <citation type="submission" date="2023-05" db="EMBL/GenBank/DDBJ databases">
        <title>A new hyperthermophilic archaea 'Ignisphaera cupida' sp. nov. and description of the family 'Ignisphaeraceae' fam. nov.</title>
        <authorList>
            <person name="Podosokorskaya O.A."/>
            <person name="Elcheninov A.G."/>
            <person name="Klukina A."/>
            <person name="Merkel A.Y."/>
        </authorList>
    </citation>
    <scope>NUCLEOTIDE SEQUENCE [LARGE SCALE GENOMIC DNA]</scope>
    <source>
        <strain evidence="2 3">4213-co</strain>
    </source>
</reference>
<sequence>MKISVLITTYCRDWALQYSLSSLVNQKRLPDEVLIVIKPCSDESEKVISRFENLLPLKIIYQNSSGNVVNAYELGYLNASGDVILFLDDDAIAHDEWILRYERLFNENIDAAGFTGLTYKAYLNNGSLIKTSEPFYSKELARGGPHRRPLPELKNYFGYISTSGIMGEKPCYYDLCRSVLFSGVNMGFRTSLIKDLKLSVLYRKSRKGFWFEKIMAYWCVKKGFKTYEVINKEISPIVWHIEHSSSLTRGKGFWHEFWLHYDRVAMFWRLRKLGANVSTSRYILALVIMSRKKIVPRFLATLYGLITKI</sequence>
<name>A0ABD4Z8A7_9CREN</name>
<dbReference type="PANTHER" id="PTHR22916:SF3">
    <property type="entry name" value="UDP-GLCNAC:BETAGAL BETA-1,3-N-ACETYLGLUCOSAMINYLTRANSFERASE-LIKE PROTEIN 1"/>
    <property type="match status" value="1"/>
</dbReference>
<organism evidence="2 3">
    <name type="scientific">Ignisphaera cupida</name>
    <dbReference type="NCBI Taxonomy" id="3050454"/>
    <lineage>
        <taxon>Archaea</taxon>
        <taxon>Thermoproteota</taxon>
        <taxon>Thermoprotei</taxon>
        <taxon>Desulfurococcales</taxon>
        <taxon>Desulfurococcaceae</taxon>
        <taxon>Ignisphaera</taxon>
    </lineage>
</organism>
<accession>A0ABD4Z8A7</accession>
<dbReference type="EMBL" id="JASNVW010000003">
    <property type="protein sequence ID" value="MDK6028803.1"/>
    <property type="molecule type" value="Genomic_DNA"/>
</dbReference>
<dbReference type="Pfam" id="PF00535">
    <property type="entry name" value="Glycos_transf_2"/>
    <property type="match status" value="1"/>
</dbReference>
<dbReference type="PANTHER" id="PTHR22916">
    <property type="entry name" value="GLYCOSYLTRANSFERASE"/>
    <property type="match status" value="1"/>
</dbReference>
<dbReference type="SUPFAM" id="SSF53448">
    <property type="entry name" value="Nucleotide-diphospho-sugar transferases"/>
    <property type="match status" value="1"/>
</dbReference>
<dbReference type="Gene3D" id="3.90.550.10">
    <property type="entry name" value="Spore Coat Polysaccharide Biosynthesis Protein SpsA, Chain A"/>
    <property type="match status" value="1"/>
</dbReference>
<feature type="domain" description="Glycosyltransferase 2-like" evidence="1">
    <location>
        <begin position="4"/>
        <end position="119"/>
    </location>
</feature>
<dbReference type="GO" id="GO:0016758">
    <property type="term" value="F:hexosyltransferase activity"/>
    <property type="evidence" value="ECO:0007669"/>
    <property type="project" value="UniProtKB-ARBA"/>
</dbReference>
<dbReference type="InterPro" id="IPR001173">
    <property type="entry name" value="Glyco_trans_2-like"/>
</dbReference>
<dbReference type="RefSeq" id="WP_285273789.1">
    <property type="nucleotide sequence ID" value="NZ_JASNVW010000003.1"/>
</dbReference>
<keyword evidence="2" id="KW-0328">Glycosyltransferase</keyword>